<keyword evidence="2" id="KW-1185">Reference proteome</keyword>
<organism evidence="1 2">
    <name type="scientific">Sediminispirochaeta smaragdinae (strain DSM 11293 / JCM 15392 / SEBR 4228)</name>
    <name type="common">Spirochaeta smaragdinae</name>
    <dbReference type="NCBI Taxonomy" id="573413"/>
    <lineage>
        <taxon>Bacteria</taxon>
        <taxon>Pseudomonadati</taxon>
        <taxon>Spirochaetota</taxon>
        <taxon>Spirochaetia</taxon>
        <taxon>Spirochaetales</taxon>
        <taxon>Spirochaetaceae</taxon>
        <taxon>Sediminispirochaeta</taxon>
    </lineage>
</organism>
<dbReference type="eggNOG" id="COG3291">
    <property type="taxonomic scope" value="Bacteria"/>
</dbReference>
<dbReference type="HOGENOM" id="CLU_643778_0_0_12"/>
<accession>E1R4C6</accession>
<dbReference type="OrthoDB" id="3637015at2"/>
<dbReference type="RefSeq" id="WP_013255129.1">
    <property type="nucleotide sequence ID" value="NC_014364.1"/>
</dbReference>
<evidence type="ECO:0000313" key="2">
    <source>
        <dbReference type="Proteomes" id="UP000002318"/>
    </source>
</evidence>
<proteinExistence type="predicted"/>
<gene>
    <name evidence="1" type="ordered locus">Spirs_2557</name>
</gene>
<evidence type="ECO:0000313" key="1">
    <source>
        <dbReference type="EMBL" id="ADK81667.1"/>
    </source>
</evidence>
<dbReference type="AlphaFoldDB" id="E1R4C6"/>
<dbReference type="EMBL" id="CP002116">
    <property type="protein sequence ID" value="ADK81667.1"/>
    <property type="molecule type" value="Genomic_DNA"/>
</dbReference>
<dbReference type="STRING" id="573413.Spirs_2557"/>
<sequence length="399" mass="45076">MQDVKAVIGKCRNDFEHKSLLKGIKTIFLIGLSVALLTSCGSCDSIDEAISVIDRGIEDITSESASWQTVLQRVAANLPKDISNTIRQDAQQLASRSIAEAGIEFRCNVDFLGDRAIRSLQQLKAQLRGTTLPPLAPAFCQMTPDAIDLKANPDGWGTITLSGYDMDKKDSAGSLLEFEMLSTDGTVTQIDENYIARTTHYQITINLRDIAKTLYEKRVVKLCTTWTDYPGLLPEAVVLPWQPNRTSERVDIGRTSYMPPKVRRGDKDFNTKSDKHMSVVCKAQSRLYENTIQTRVYMHAREERSDWTEVEGWSDWAAAYTPPDGWRIVSYRPNVESSHSANITTHGKITYSRPAGEIVSRYEVWGDREGDEAGIWTKVEVFWRPFEIEIEEILPDWIT</sequence>
<reference evidence="1 2" key="1">
    <citation type="journal article" date="2010" name="Stand. Genomic Sci.">
        <title>Complete genome sequence of Spirochaeta smaragdinae type strain (SEBR 4228).</title>
        <authorList>
            <person name="Mavromatis K."/>
            <person name="Yasawong M."/>
            <person name="Chertkov O."/>
            <person name="Lapidus A."/>
            <person name="Lucas S."/>
            <person name="Nolan M."/>
            <person name="Del Rio T.G."/>
            <person name="Tice H."/>
            <person name="Cheng J.F."/>
            <person name="Pitluck S."/>
            <person name="Liolios K."/>
            <person name="Ivanova N."/>
            <person name="Tapia R."/>
            <person name="Han C."/>
            <person name="Bruce D."/>
            <person name="Goodwin L."/>
            <person name="Pati A."/>
            <person name="Chen A."/>
            <person name="Palaniappan K."/>
            <person name="Land M."/>
            <person name="Hauser L."/>
            <person name="Chang Y.J."/>
            <person name="Jeffries C.D."/>
            <person name="Detter J.C."/>
            <person name="Rohde M."/>
            <person name="Brambilla E."/>
            <person name="Spring S."/>
            <person name="Goker M."/>
            <person name="Sikorski J."/>
            <person name="Woyke T."/>
            <person name="Bristow J."/>
            <person name="Eisen J.A."/>
            <person name="Markowitz V."/>
            <person name="Hugenholtz P."/>
            <person name="Klenk H.P."/>
            <person name="Kyrpides N.C."/>
        </authorList>
    </citation>
    <scope>NUCLEOTIDE SEQUENCE [LARGE SCALE GENOMIC DNA]</scope>
    <source>
        <strain evidence="2">DSM 11293 / JCM 15392 / SEBR 4228</strain>
    </source>
</reference>
<dbReference type="Proteomes" id="UP000002318">
    <property type="component" value="Chromosome"/>
</dbReference>
<protein>
    <submittedName>
        <fullName evidence="1">Uncharacterized protein</fullName>
    </submittedName>
</protein>
<name>E1R4C6_SEDSS</name>
<dbReference type="KEGG" id="ssm:Spirs_2557"/>